<organism evidence="11 12">
    <name type="scientific">Syntrophus aciditrophicus (strain SB)</name>
    <dbReference type="NCBI Taxonomy" id="56780"/>
    <lineage>
        <taxon>Bacteria</taxon>
        <taxon>Pseudomonadati</taxon>
        <taxon>Thermodesulfobacteriota</taxon>
        <taxon>Syntrophia</taxon>
        <taxon>Syntrophales</taxon>
        <taxon>Syntrophaceae</taxon>
        <taxon>Syntrophus</taxon>
    </lineage>
</organism>
<name>Q2LVK7_SYNAS</name>
<evidence type="ECO:0000256" key="5">
    <source>
        <dbReference type="ARBA" id="ARBA00022692"/>
    </source>
</evidence>
<accession>Q2LVK7</accession>
<dbReference type="KEGG" id="sat:SYN_01558"/>
<evidence type="ECO:0000256" key="4">
    <source>
        <dbReference type="ARBA" id="ARBA00022519"/>
    </source>
</evidence>
<dbReference type="Gene3D" id="2.30.30.830">
    <property type="match status" value="1"/>
</dbReference>
<keyword evidence="12" id="KW-1185">Reference proteome</keyword>
<dbReference type="InterPro" id="IPR036034">
    <property type="entry name" value="PDZ_sf"/>
</dbReference>
<keyword evidence="8 9" id="KW-0472">Membrane</keyword>
<dbReference type="Pfam" id="PF11356">
    <property type="entry name" value="T2SSC"/>
    <property type="match status" value="1"/>
</dbReference>
<sequence>MFKTFNLSHFIKGNPGRVYRILTLVLVGGTVLWTAWNLIYKLGAPFPGKKSLPPARQSSPVKVTMEPAAPAQPLSAYSSIAEKNPFGMISAPPGGQNAEGPPQPPPLELVGTIAFGNTTGFAVLKEAGQDNKKVYKIGDAISGGRTLVQVSRNMVVFKKGEAMETIHARTVPLQSLTLQQGDSEVQEKLVARNEMMKNLNNVIDENLIRPHFTDGKMDGFVIGNVPPDSPLKARGFESGDLLQGINNKPIKEPDDVFLLQSLKNDSGKVTYNIKRQGRSMVLSTP</sequence>
<dbReference type="InParanoid" id="Q2LVK7"/>
<evidence type="ECO:0000256" key="6">
    <source>
        <dbReference type="ARBA" id="ARBA00022927"/>
    </source>
</evidence>
<keyword evidence="7 9" id="KW-1133">Transmembrane helix</keyword>
<gene>
    <name evidence="11" type="ORF">SYN_01558</name>
</gene>
<dbReference type="RefSeq" id="WP_011418137.1">
    <property type="nucleotide sequence ID" value="NC_007759.1"/>
</dbReference>
<dbReference type="OrthoDB" id="5432730at2"/>
<keyword evidence="4" id="KW-0997">Cell inner membrane</keyword>
<dbReference type="Gene3D" id="2.30.42.10">
    <property type="match status" value="1"/>
</dbReference>
<dbReference type="AlphaFoldDB" id="Q2LVK7"/>
<dbReference type="EMBL" id="CP000252">
    <property type="protein sequence ID" value="ABC78116.1"/>
    <property type="molecule type" value="Genomic_DNA"/>
</dbReference>
<evidence type="ECO:0000256" key="9">
    <source>
        <dbReference type="SAM" id="Phobius"/>
    </source>
</evidence>
<evidence type="ECO:0000259" key="10">
    <source>
        <dbReference type="Pfam" id="PF11356"/>
    </source>
</evidence>
<dbReference type="GO" id="GO:0005886">
    <property type="term" value="C:plasma membrane"/>
    <property type="evidence" value="ECO:0007669"/>
    <property type="project" value="UniProtKB-SubCell"/>
</dbReference>
<dbReference type="GO" id="GO:0015031">
    <property type="term" value="P:protein transport"/>
    <property type="evidence" value="ECO:0007669"/>
    <property type="project" value="UniProtKB-KW"/>
</dbReference>
<comment type="subcellular location">
    <subcellularLocation>
        <location evidence="1">Cell inner membrane</location>
    </subcellularLocation>
</comment>
<keyword evidence="5 9" id="KW-0812">Transmembrane</keyword>
<evidence type="ECO:0000256" key="7">
    <source>
        <dbReference type="ARBA" id="ARBA00022989"/>
    </source>
</evidence>
<dbReference type="STRING" id="56780.SYN_01558"/>
<evidence type="ECO:0000313" key="11">
    <source>
        <dbReference type="EMBL" id="ABC78116.1"/>
    </source>
</evidence>
<reference evidence="11 12" key="1">
    <citation type="journal article" date="2007" name="Proc. Natl. Acad. Sci. U.S.A.">
        <title>The genome of Syntrophus aciditrophicus: life at the thermodynamic limit of microbial growth.</title>
        <authorList>
            <person name="McInerney M.J."/>
            <person name="Rohlin L."/>
            <person name="Mouttaki H."/>
            <person name="Kim U."/>
            <person name="Krupp R.S."/>
            <person name="Rios-Hernandez L."/>
            <person name="Sieber J."/>
            <person name="Struchtemeyer C.G."/>
            <person name="Bhattacharyya A."/>
            <person name="Campbell J.W."/>
            <person name="Gunsalus R.P."/>
        </authorList>
    </citation>
    <scope>NUCLEOTIDE SEQUENCE [LARGE SCALE GENOMIC DNA]</scope>
    <source>
        <strain evidence="11 12">SB</strain>
    </source>
</reference>
<dbReference type="InterPro" id="IPR024961">
    <property type="entry name" value="T2SS_GspC_N"/>
</dbReference>
<evidence type="ECO:0000313" key="12">
    <source>
        <dbReference type="Proteomes" id="UP000001933"/>
    </source>
</evidence>
<protein>
    <submittedName>
        <fullName evidence="11">General secretion pathway protein C</fullName>
    </submittedName>
</protein>
<keyword evidence="6" id="KW-0653">Protein transport</keyword>
<keyword evidence="3" id="KW-1003">Cell membrane</keyword>
<proteinExistence type="predicted"/>
<dbReference type="Proteomes" id="UP000001933">
    <property type="component" value="Chromosome"/>
</dbReference>
<feature type="transmembrane region" description="Helical" evidence="9">
    <location>
        <begin position="21"/>
        <end position="40"/>
    </location>
</feature>
<evidence type="ECO:0000256" key="8">
    <source>
        <dbReference type="ARBA" id="ARBA00023136"/>
    </source>
</evidence>
<dbReference type="SUPFAM" id="SSF50156">
    <property type="entry name" value="PDZ domain-like"/>
    <property type="match status" value="1"/>
</dbReference>
<keyword evidence="2" id="KW-0813">Transport</keyword>
<dbReference type="eggNOG" id="COG3031">
    <property type="taxonomic scope" value="Bacteria"/>
</dbReference>
<evidence type="ECO:0000256" key="1">
    <source>
        <dbReference type="ARBA" id="ARBA00004533"/>
    </source>
</evidence>
<evidence type="ECO:0000256" key="3">
    <source>
        <dbReference type="ARBA" id="ARBA00022475"/>
    </source>
</evidence>
<feature type="domain" description="Type II secretion system protein GspC N-terminal" evidence="10">
    <location>
        <begin position="22"/>
        <end position="166"/>
    </location>
</feature>
<dbReference type="HOGENOM" id="CLU_976364_0_0_7"/>
<evidence type="ECO:0000256" key="2">
    <source>
        <dbReference type="ARBA" id="ARBA00022448"/>
    </source>
</evidence>